<gene>
    <name evidence="2" type="ORF">GETHLI_31100</name>
</gene>
<dbReference type="Proteomes" id="UP001165069">
    <property type="component" value="Unassembled WGS sequence"/>
</dbReference>
<reference evidence="2 3" key="1">
    <citation type="journal article" date="2023" name="Antonie Van Leeuwenhoek">
        <title>Mesoterricola silvestris gen. nov., sp. nov., Mesoterricola sediminis sp. nov., Geothrix oryzae sp. nov., Geothrix edaphica sp. nov., Geothrix rubra sp. nov., and Geothrix limicola sp. nov., six novel members of Acidobacteriota isolated from soils.</title>
        <authorList>
            <person name="Itoh H."/>
            <person name="Sugisawa Y."/>
            <person name="Mise K."/>
            <person name="Xu Z."/>
            <person name="Kuniyasu M."/>
            <person name="Ushijima N."/>
            <person name="Kawano K."/>
            <person name="Kobayashi E."/>
            <person name="Shiratori Y."/>
            <person name="Masuda Y."/>
            <person name="Senoo K."/>
        </authorList>
    </citation>
    <scope>NUCLEOTIDE SEQUENCE [LARGE SCALE GENOMIC DNA]</scope>
    <source>
        <strain evidence="2 3">Red804</strain>
    </source>
</reference>
<dbReference type="EMBL" id="BSDE01000007">
    <property type="protein sequence ID" value="GLH74608.1"/>
    <property type="molecule type" value="Genomic_DNA"/>
</dbReference>
<evidence type="ECO:0000313" key="3">
    <source>
        <dbReference type="Proteomes" id="UP001165069"/>
    </source>
</evidence>
<organism evidence="2 3">
    <name type="scientific">Geothrix limicola</name>
    <dbReference type="NCBI Taxonomy" id="2927978"/>
    <lineage>
        <taxon>Bacteria</taxon>
        <taxon>Pseudomonadati</taxon>
        <taxon>Acidobacteriota</taxon>
        <taxon>Holophagae</taxon>
        <taxon>Holophagales</taxon>
        <taxon>Holophagaceae</taxon>
        <taxon>Geothrix</taxon>
    </lineage>
</organism>
<keyword evidence="1" id="KW-0812">Transmembrane</keyword>
<dbReference type="RefSeq" id="WP_285577077.1">
    <property type="nucleotide sequence ID" value="NZ_BSDE01000007.1"/>
</dbReference>
<keyword evidence="3" id="KW-1185">Reference proteome</keyword>
<keyword evidence="1" id="KW-0472">Membrane</keyword>
<proteinExistence type="predicted"/>
<keyword evidence="1" id="KW-1133">Transmembrane helix</keyword>
<comment type="caution">
    <text evidence="2">The sequence shown here is derived from an EMBL/GenBank/DDBJ whole genome shotgun (WGS) entry which is preliminary data.</text>
</comment>
<evidence type="ECO:0000256" key="1">
    <source>
        <dbReference type="SAM" id="Phobius"/>
    </source>
</evidence>
<sequence>MSASSNAFDFQAMRQEIRSNPKTQIALAAFLLVMGYALYSFLSPDAPKGHKAAAKTGSNLDPRQLQGLRRLPDLAALGKAGELPPVAKQQRDLFMFEAPLPPPPPVKVVVPPPPPPPTAEELQRQKLAQEKAAEFAGRPQDLRYLGFFKGSPSGKVGAFMKGEEPVTLVQGSVLKDRWKLMSVLDTKAEFQNTKYPDLRLVLEVREASGGAPVNQF</sequence>
<feature type="transmembrane region" description="Helical" evidence="1">
    <location>
        <begin position="23"/>
        <end position="42"/>
    </location>
</feature>
<evidence type="ECO:0000313" key="2">
    <source>
        <dbReference type="EMBL" id="GLH74608.1"/>
    </source>
</evidence>
<name>A0ABQ5QJW8_9BACT</name>
<accession>A0ABQ5QJW8</accession>
<protein>
    <submittedName>
        <fullName evidence="2">Uncharacterized protein</fullName>
    </submittedName>
</protein>